<evidence type="ECO:0000313" key="6">
    <source>
        <dbReference type="EMBL" id="KAF5186339.1"/>
    </source>
</evidence>
<dbReference type="AlphaFoldDB" id="A0A7J6VMK6"/>
<evidence type="ECO:0000256" key="2">
    <source>
        <dbReference type="ARBA" id="ARBA00022771"/>
    </source>
</evidence>
<keyword evidence="1" id="KW-0479">Metal-binding</keyword>
<dbReference type="PANTHER" id="PTHR33248">
    <property type="entry name" value="ZINC ION-BINDING PROTEIN"/>
    <property type="match status" value="1"/>
</dbReference>
<comment type="caution">
    <text evidence="6">The sequence shown here is derived from an EMBL/GenBank/DDBJ whole genome shotgun (WGS) entry which is preliminary data.</text>
</comment>
<feature type="domain" description="GRF-type" evidence="5">
    <location>
        <begin position="12"/>
        <end position="53"/>
    </location>
</feature>
<keyword evidence="7" id="KW-1185">Reference proteome</keyword>
<dbReference type="GO" id="GO:0008270">
    <property type="term" value="F:zinc ion binding"/>
    <property type="evidence" value="ECO:0007669"/>
    <property type="project" value="UniProtKB-KW"/>
</dbReference>
<organism evidence="6 7">
    <name type="scientific">Thalictrum thalictroides</name>
    <name type="common">Rue-anemone</name>
    <name type="synonym">Anemone thalictroides</name>
    <dbReference type="NCBI Taxonomy" id="46969"/>
    <lineage>
        <taxon>Eukaryota</taxon>
        <taxon>Viridiplantae</taxon>
        <taxon>Streptophyta</taxon>
        <taxon>Embryophyta</taxon>
        <taxon>Tracheophyta</taxon>
        <taxon>Spermatophyta</taxon>
        <taxon>Magnoliopsida</taxon>
        <taxon>Ranunculales</taxon>
        <taxon>Ranunculaceae</taxon>
        <taxon>Thalictroideae</taxon>
        <taxon>Thalictrum</taxon>
    </lineage>
</organism>
<gene>
    <name evidence="6" type="ORF">FRX31_024071</name>
</gene>
<keyword evidence="3" id="KW-0862">Zinc</keyword>
<proteinExistence type="predicted"/>
<keyword evidence="2 4" id="KW-0863">Zinc-finger</keyword>
<sequence>MSSSSINSSTSCYCGKETPMRISTTDGNPGRKFLGCYRFPAKTCDFFRWVDPPTTPSSIQKKLDYMINRNDELDSKNSALEKKCRGGLDATLELGVFPFVGDILNTVSGLGTITVGVDGVFLFNVFVVVA</sequence>
<dbReference type="EMBL" id="JABWDY010029430">
    <property type="protein sequence ID" value="KAF5186339.1"/>
    <property type="molecule type" value="Genomic_DNA"/>
</dbReference>
<dbReference type="InterPro" id="IPR010666">
    <property type="entry name" value="Znf_GRF"/>
</dbReference>
<dbReference type="Pfam" id="PF06839">
    <property type="entry name" value="Zn_ribbon_GRF"/>
    <property type="match status" value="1"/>
</dbReference>
<evidence type="ECO:0000256" key="4">
    <source>
        <dbReference type="PROSITE-ProRule" id="PRU01343"/>
    </source>
</evidence>
<accession>A0A7J6VMK6</accession>
<reference evidence="6 7" key="1">
    <citation type="submission" date="2020-06" db="EMBL/GenBank/DDBJ databases">
        <title>Transcriptomic and genomic resources for Thalictrum thalictroides and T. hernandezii: Facilitating candidate gene discovery in an emerging model plant lineage.</title>
        <authorList>
            <person name="Arias T."/>
            <person name="Riano-Pachon D.M."/>
            <person name="Di Stilio V.S."/>
        </authorList>
    </citation>
    <scope>NUCLEOTIDE SEQUENCE [LARGE SCALE GENOMIC DNA]</scope>
    <source>
        <strain evidence="7">cv. WT478/WT964</strain>
        <tissue evidence="6">Leaves</tissue>
    </source>
</reference>
<evidence type="ECO:0000256" key="1">
    <source>
        <dbReference type="ARBA" id="ARBA00022723"/>
    </source>
</evidence>
<protein>
    <recommendedName>
        <fullName evidence="5">GRF-type domain-containing protein</fullName>
    </recommendedName>
</protein>
<evidence type="ECO:0000313" key="7">
    <source>
        <dbReference type="Proteomes" id="UP000554482"/>
    </source>
</evidence>
<name>A0A7J6VMK6_THATH</name>
<dbReference type="OrthoDB" id="2822301at2759"/>
<evidence type="ECO:0000259" key="5">
    <source>
        <dbReference type="PROSITE" id="PS51999"/>
    </source>
</evidence>
<dbReference type="PROSITE" id="PS51999">
    <property type="entry name" value="ZF_GRF"/>
    <property type="match status" value="1"/>
</dbReference>
<dbReference type="Proteomes" id="UP000554482">
    <property type="component" value="Unassembled WGS sequence"/>
</dbReference>
<evidence type="ECO:0000256" key="3">
    <source>
        <dbReference type="ARBA" id="ARBA00022833"/>
    </source>
</evidence>